<dbReference type="EMBL" id="QQNA01000162">
    <property type="protein sequence ID" value="RDG36354.1"/>
    <property type="molecule type" value="Genomic_DNA"/>
</dbReference>
<keyword evidence="7" id="KW-1185">Reference proteome</keyword>
<dbReference type="OrthoDB" id="4020134at2"/>
<dbReference type="Gene3D" id="1.10.150.130">
    <property type="match status" value="1"/>
</dbReference>
<evidence type="ECO:0000256" key="3">
    <source>
        <dbReference type="ARBA" id="ARBA00023125"/>
    </source>
</evidence>
<evidence type="ECO:0000313" key="6">
    <source>
        <dbReference type="EMBL" id="RDG36354.1"/>
    </source>
</evidence>
<reference evidence="6 7" key="1">
    <citation type="submission" date="2018-07" db="EMBL/GenBank/DDBJ databases">
        <title>Streptomyces species from bats.</title>
        <authorList>
            <person name="Dunlap C."/>
        </authorList>
    </citation>
    <scope>NUCLEOTIDE SEQUENCE [LARGE SCALE GENOMIC DNA]</scope>
    <source>
        <strain evidence="6 7">AC230</strain>
    </source>
</reference>
<dbReference type="GO" id="GO:0015074">
    <property type="term" value="P:DNA integration"/>
    <property type="evidence" value="ECO:0007669"/>
    <property type="project" value="UniProtKB-KW"/>
</dbReference>
<proteinExistence type="inferred from homology"/>
<dbReference type="Pfam" id="PF02899">
    <property type="entry name" value="Phage_int_SAM_1"/>
    <property type="match status" value="1"/>
</dbReference>
<keyword evidence="4" id="KW-0233">DNA recombination</keyword>
<dbReference type="Pfam" id="PF00589">
    <property type="entry name" value="Phage_integrase"/>
    <property type="match status" value="1"/>
</dbReference>
<dbReference type="SUPFAM" id="SSF56349">
    <property type="entry name" value="DNA breaking-rejoining enzymes"/>
    <property type="match status" value="1"/>
</dbReference>
<gene>
    <name evidence="6" type="ORF">DVH02_20475</name>
</gene>
<dbReference type="PROSITE" id="PS51898">
    <property type="entry name" value="TYR_RECOMBINASE"/>
    <property type="match status" value="1"/>
</dbReference>
<evidence type="ECO:0000256" key="4">
    <source>
        <dbReference type="ARBA" id="ARBA00023172"/>
    </source>
</evidence>
<dbReference type="SUPFAM" id="SSF47823">
    <property type="entry name" value="lambda integrase-like, N-terminal domain"/>
    <property type="match status" value="1"/>
</dbReference>
<keyword evidence="3" id="KW-0238">DNA-binding</keyword>
<comment type="caution">
    <text evidence="6">The sequence shown here is derived from an EMBL/GenBank/DDBJ whole genome shotgun (WGS) entry which is preliminary data.</text>
</comment>
<dbReference type="AlphaFoldDB" id="A0A370B895"/>
<dbReference type="GO" id="GO:0003677">
    <property type="term" value="F:DNA binding"/>
    <property type="evidence" value="ECO:0007669"/>
    <property type="project" value="UniProtKB-KW"/>
</dbReference>
<organism evidence="6 7">
    <name type="scientific">Streptomyces corynorhini</name>
    <dbReference type="NCBI Taxonomy" id="2282652"/>
    <lineage>
        <taxon>Bacteria</taxon>
        <taxon>Bacillati</taxon>
        <taxon>Actinomycetota</taxon>
        <taxon>Actinomycetes</taxon>
        <taxon>Kitasatosporales</taxon>
        <taxon>Streptomycetaceae</taxon>
        <taxon>Streptomyces</taxon>
    </lineage>
</organism>
<protein>
    <submittedName>
        <fullName evidence="6">Recombinase XerD</fullName>
    </submittedName>
</protein>
<comment type="similarity">
    <text evidence="1">Belongs to the 'phage' integrase family.</text>
</comment>
<sequence length="516" mass="58838">MAAPLRVSTTGLLCLQKACLTRREDDLPQHEAPEAVAALHRTKRQLATVPTLDLEAIGVLQRAGVTERQPFYLGPDGSYDLHLNRFFRDLPNWGVKSENGMDAYASDIMLQCRFLHEARGGKSIWQIDSEDLRAYKYARLHAEDPDDRITGSTWTRTLAALDKWVKWSLDAGLLEEEPFRYVDKTVMTPQGPKQVRVNSECEPGSRNAEMKFLPYEDYLLWRDVGLLGYLPDGGRDPKWRGRNGERNGLFADLLVCTGMRLREAASLVLPELPPLAQGRGDVHLSPAVTKRHTPRTVFIRRKVLRDLHHHVGFERDELVQRKVAEGAYRWDDPFLVRQANRQTMVVVGKRRAWKYSDLGHADRLRLIGMDAGSRPTGPLWLWLGEDGQPLSSATWQSAFRRANERCAAFGIDFNVHPHTLRHTFAVHMLGLLLRQTIRAMGMNEDRHFTSAQIKRMLIGNPMRKLQLLLGHAHEETVYIYLDVLDEAQEIVLSALAEWDEQSAVLDRVEVPVEVSR</sequence>
<dbReference type="InterPro" id="IPR011010">
    <property type="entry name" value="DNA_brk_join_enz"/>
</dbReference>
<dbReference type="InterPro" id="IPR002104">
    <property type="entry name" value="Integrase_catalytic"/>
</dbReference>
<dbReference type="Gene3D" id="1.10.443.10">
    <property type="entry name" value="Intergrase catalytic core"/>
    <property type="match status" value="1"/>
</dbReference>
<dbReference type="Proteomes" id="UP000253741">
    <property type="component" value="Unassembled WGS sequence"/>
</dbReference>
<dbReference type="GO" id="GO:0006310">
    <property type="term" value="P:DNA recombination"/>
    <property type="evidence" value="ECO:0007669"/>
    <property type="project" value="UniProtKB-KW"/>
</dbReference>
<evidence type="ECO:0000256" key="1">
    <source>
        <dbReference type="ARBA" id="ARBA00008857"/>
    </source>
</evidence>
<dbReference type="PANTHER" id="PTHR30349">
    <property type="entry name" value="PHAGE INTEGRASE-RELATED"/>
    <property type="match status" value="1"/>
</dbReference>
<dbReference type="InterPro" id="IPR050090">
    <property type="entry name" value="Tyrosine_recombinase_XerCD"/>
</dbReference>
<keyword evidence="2" id="KW-0229">DNA integration</keyword>
<dbReference type="InterPro" id="IPR013762">
    <property type="entry name" value="Integrase-like_cat_sf"/>
</dbReference>
<feature type="domain" description="Tyr recombinase" evidence="5">
    <location>
        <begin position="208"/>
        <end position="493"/>
    </location>
</feature>
<accession>A0A370B895</accession>
<evidence type="ECO:0000256" key="2">
    <source>
        <dbReference type="ARBA" id="ARBA00022908"/>
    </source>
</evidence>
<evidence type="ECO:0000313" key="7">
    <source>
        <dbReference type="Proteomes" id="UP000253741"/>
    </source>
</evidence>
<name>A0A370B895_9ACTN</name>
<dbReference type="InterPro" id="IPR010998">
    <property type="entry name" value="Integrase_recombinase_N"/>
</dbReference>
<dbReference type="InterPro" id="IPR004107">
    <property type="entry name" value="Integrase_SAM-like_N"/>
</dbReference>
<dbReference type="PANTHER" id="PTHR30349:SF64">
    <property type="entry name" value="PROPHAGE INTEGRASE INTD-RELATED"/>
    <property type="match status" value="1"/>
</dbReference>
<evidence type="ECO:0000259" key="5">
    <source>
        <dbReference type="PROSITE" id="PS51898"/>
    </source>
</evidence>